<dbReference type="SFLD" id="SFLDG01140">
    <property type="entry name" value="C2.B:_Phosphomannomutase_and_P"/>
    <property type="match status" value="1"/>
</dbReference>
<dbReference type="SFLD" id="SFLDS00003">
    <property type="entry name" value="Haloacid_Dehalogenase"/>
    <property type="match status" value="1"/>
</dbReference>
<protein>
    <submittedName>
        <fullName evidence="1">HAD family hydrolase</fullName>
    </submittedName>
</protein>
<keyword evidence="1" id="KW-0378">Hydrolase</keyword>
<dbReference type="NCBIfam" id="TIGR01484">
    <property type="entry name" value="HAD-SF-IIB"/>
    <property type="match status" value="1"/>
</dbReference>
<dbReference type="PANTHER" id="PTHR10000">
    <property type="entry name" value="PHOSPHOSERINE PHOSPHATASE"/>
    <property type="match status" value="1"/>
</dbReference>
<evidence type="ECO:0000313" key="1">
    <source>
        <dbReference type="EMBL" id="MBH8596006.1"/>
    </source>
</evidence>
<dbReference type="InterPro" id="IPR000150">
    <property type="entry name" value="Cof"/>
</dbReference>
<dbReference type="Gene3D" id="3.40.50.1000">
    <property type="entry name" value="HAD superfamily/HAD-like"/>
    <property type="match status" value="1"/>
</dbReference>
<accession>A0A8I1ADS3</accession>
<dbReference type="SUPFAM" id="SSF56784">
    <property type="entry name" value="HAD-like"/>
    <property type="match status" value="1"/>
</dbReference>
<sequence length="288" mass="33094">MERNRSEIKAIALDMDGTMLNVNSQVEPELVDLFRQLKQAGIRIFVATGRTFPEVRRVLPEHLEIDGVVTANGAVTYIGDQIISRRTLDPSVVREAVFQAGQENIYYEVHTAEGVRFALAKEKERMMEEVFKEKPDTLFENEWLSRKAALKEKMVWLDHLVDEDIVKIYFFSMEPGNIRKWRNALERMKNRTPFTLLSSSRHNCEIMADQVSKAYGLSLVLKEYQLAPAHLMAVGDSENDLSMFKLASRAVAMQNAADEIKEHADEVTKLPYDENGLYHFLREEFFGS</sequence>
<dbReference type="InterPro" id="IPR023214">
    <property type="entry name" value="HAD_sf"/>
</dbReference>
<dbReference type="EMBL" id="JAECVW010000008">
    <property type="protein sequence ID" value="MBH8596006.1"/>
    <property type="molecule type" value="Genomic_DNA"/>
</dbReference>
<evidence type="ECO:0000313" key="2">
    <source>
        <dbReference type="Proteomes" id="UP000633619"/>
    </source>
</evidence>
<reference evidence="1 2" key="1">
    <citation type="submission" date="2020-12" db="EMBL/GenBank/DDBJ databases">
        <title>WGS of Thermoactinomyces spp.</title>
        <authorList>
            <person name="Cheng K."/>
        </authorList>
    </citation>
    <scope>NUCLEOTIDE SEQUENCE [LARGE SCALE GENOMIC DNA]</scope>
    <source>
        <strain evidence="2">CICC 10671\DSM 43846</strain>
    </source>
</reference>
<dbReference type="GO" id="GO:0000287">
    <property type="term" value="F:magnesium ion binding"/>
    <property type="evidence" value="ECO:0007669"/>
    <property type="project" value="TreeGrafter"/>
</dbReference>
<dbReference type="GO" id="GO:0016791">
    <property type="term" value="F:phosphatase activity"/>
    <property type="evidence" value="ECO:0007669"/>
    <property type="project" value="TreeGrafter"/>
</dbReference>
<dbReference type="RefSeq" id="WP_181732578.1">
    <property type="nucleotide sequence ID" value="NZ_JACEIR010000009.1"/>
</dbReference>
<name>A0A8I1ADS3_THEIN</name>
<proteinExistence type="predicted"/>
<dbReference type="Proteomes" id="UP000633619">
    <property type="component" value="Unassembled WGS sequence"/>
</dbReference>
<keyword evidence="2" id="KW-1185">Reference proteome</keyword>
<dbReference type="GO" id="GO:0005829">
    <property type="term" value="C:cytosol"/>
    <property type="evidence" value="ECO:0007669"/>
    <property type="project" value="TreeGrafter"/>
</dbReference>
<dbReference type="AlphaFoldDB" id="A0A8I1ADS3"/>
<dbReference type="Pfam" id="PF08282">
    <property type="entry name" value="Hydrolase_3"/>
    <property type="match status" value="1"/>
</dbReference>
<comment type="caution">
    <text evidence="1">The sequence shown here is derived from an EMBL/GenBank/DDBJ whole genome shotgun (WGS) entry which is preliminary data.</text>
</comment>
<organism evidence="1 2">
    <name type="scientific">Thermoactinomyces intermedius</name>
    <dbReference type="NCBI Taxonomy" id="2024"/>
    <lineage>
        <taxon>Bacteria</taxon>
        <taxon>Bacillati</taxon>
        <taxon>Bacillota</taxon>
        <taxon>Bacilli</taxon>
        <taxon>Bacillales</taxon>
        <taxon>Thermoactinomycetaceae</taxon>
        <taxon>Thermoactinomyces</taxon>
    </lineage>
</organism>
<gene>
    <name evidence="1" type="ORF">I8U20_11765</name>
</gene>
<dbReference type="Gene3D" id="3.30.1240.10">
    <property type="match status" value="1"/>
</dbReference>
<dbReference type="InterPro" id="IPR036412">
    <property type="entry name" value="HAD-like_sf"/>
</dbReference>
<dbReference type="NCBIfam" id="TIGR00099">
    <property type="entry name" value="Cof-subfamily"/>
    <property type="match status" value="1"/>
</dbReference>
<dbReference type="InterPro" id="IPR006379">
    <property type="entry name" value="HAD-SF_hydro_IIB"/>
</dbReference>
<dbReference type="PANTHER" id="PTHR10000:SF55">
    <property type="entry name" value="5-AMINO-6-(5-PHOSPHO-D-RIBITYLAMINO)URACIL PHOSPHATASE YCSE"/>
    <property type="match status" value="1"/>
</dbReference>